<evidence type="ECO:0000313" key="3">
    <source>
        <dbReference type="Proteomes" id="UP001392437"/>
    </source>
</evidence>
<keyword evidence="3" id="KW-1185">Reference proteome</keyword>
<reference evidence="2 3" key="1">
    <citation type="submission" date="2023-01" db="EMBL/GenBank/DDBJ databases">
        <title>Analysis of 21 Apiospora genomes using comparative genomics revels a genus with tremendous synthesis potential of carbohydrate active enzymes and secondary metabolites.</title>
        <authorList>
            <person name="Sorensen T."/>
        </authorList>
    </citation>
    <scope>NUCLEOTIDE SEQUENCE [LARGE SCALE GENOMIC DNA]</scope>
    <source>
        <strain evidence="2 3">CBS 117206</strain>
    </source>
</reference>
<dbReference type="EMBL" id="JAQQWP010000009">
    <property type="protein sequence ID" value="KAK8101936.1"/>
    <property type="molecule type" value="Genomic_DNA"/>
</dbReference>
<dbReference type="PANTHER" id="PTHR23024">
    <property type="entry name" value="ARYLACETAMIDE DEACETYLASE"/>
    <property type="match status" value="1"/>
</dbReference>
<name>A0AAW0QJR2_9PEZI</name>
<protein>
    <recommendedName>
        <fullName evidence="1">Alpha/beta hydrolase fold-3 domain-containing protein</fullName>
    </recommendedName>
</protein>
<gene>
    <name evidence="2" type="ORF">PG999_012310</name>
</gene>
<dbReference type="Gene3D" id="3.40.50.1820">
    <property type="entry name" value="alpha/beta hydrolase"/>
    <property type="match status" value="1"/>
</dbReference>
<dbReference type="PANTHER" id="PTHR23024:SF24">
    <property type="entry name" value="ALPHA_BETA HYDROLASE FOLD-3 DOMAIN-CONTAINING PROTEIN"/>
    <property type="match status" value="1"/>
</dbReference>
<dbReference type="InterPro" id="IPR029058">
    <property type="entry name" value="AB_hydrolase_fold"/>
</dbReference>
<dbReference type="InterPro" id="IPR050466">
    <property type="entry name" value="Carboxylest/Gibb_receptor"/>
</dbReference>
<dbReference type="AlphaFoldDB" id="A0AAW0QJR2"/>
<evidence type="ECO:0000313" key="2">
    <source>
        <dbReference type="EMBL" id="KAK8101936.1"/>
    </source>
</evidence>
<organism evidence="2 3">
    <name type="scientific">Apiospora kogelbergensis</name>
    <dbReference type="NCBI Taxonomy" id="1337665"/>
    <lineage>
        <taxon>Eukaryota</taxon>
        <taxon>Fungi</taxon>
        <taxon>Dikarya</taxon>
        <taxon>Ascomycota</taxon>
        <taxon>Pezizomycotina</taxon>
        <taxon>Sordariomycetes</taxon>
        <taxon>Xylariomycetidae</taxon>
        <taxon>Amphisphaeriales</taxon>
        <taxon>Apiosporaceae</taxon>
        <taxon>Apiospora</taxon>
    </lineage>
</organism>
<proteinExistence type="predicted"/>
<dbReference type="InterPro" id="IPR013094">
    <property type="entry name" value="AB_hydrolase_3"/>
</dbReference>
<dbReference type="GO" id="GO:0016787">
    <property type="term" value="F:hydrolase activity"/>
    <property type="evidence" value="ECO:0007669"/>
    <property type="project" value="InterPro"/>
</dbReference>
<dbReference type="SUPFAM" id="SSF53474">
    <property type="entry name" value="alpha/beta-Hydrolases"/>
    <property type="match status" value="1"/>
</dbReference>
<feature type="domain" description="Alpha/beta hydrolase fold-3" evidence="1">
    <location>
        <begin position="56"/>
        <end position="208"/>
    </location>
</feature>
<dbReference type="Pfam" id="PF07859">
    <property type="entry name" value="Abhydrolase_3"/>
    <property type="match status" value="1"/>
</dbReference>
<sequence>MGSISRSKFDKFNRKDYIYSTVADHDIWTSVFTPLDCDGRQHQPRGAYGINSTPVLVFWHGGGFIVGNRLYEPWWPSWLLELAHSQGAMIIAPDYRLLPEATGADMVDDMHEFWTWMLDELPLIAAQESWRLRPDPARIICAGHSAGGTFALLSALERPDAKIKAILSLYAALDDSVPELKMSRPRKILGAWPPPPRQAEAAIRLYLKQTRGTVRTDGDPVEMWELVTCIMQQGRLPRMLTQRPDPRLNAIATIAKYRRSPPIWLIHGENDSVVPPACATEFVRRVKESAPHVPMILSLKPGEHNFDAALSMHEPWIAEGCDFLLRYW</sequence>
<comment type="caution">
    <text evidence="2">The sequence shown here is derived from an EMBL/GenBank/DDBJ whole genome shotgun (WGS) entry which is preliminary data.</text>
</comment>
<accession>A0AAW0QJR2</accession>
<evidence type="ECO:0000259" key="1">
    <source>
        <dbReference type="Pfam" id="PF07859"/>
    </source>
</evidence>
<dbReference type="Proteomes" id="UP001392437">
    <property type="component" value="Unassembled WGS sequence"/>
</dbReference>